<comment type="similarity">
    <text evidence="2">Belongs to the SF-assemblin family.</text>
</comment>
<dbReference type="GO" id="GO:0005874">
    <property type="term" value="C:microtubule"/>
    <property type="evidence" value="ECO:0007669"/>
    <property type="project" value="UniProtKB-KW"/>
</dbReference>
<evidence type="ECO:0000256" key="2">
    <source>
        <dbReference type="ARBA" id="ARBA00005678"/>
    </source>
</evidence>
<evidence type="ECO:0000256" key="3">
    <source>
        <dbReference type="ARBA" id="ARBA00022490"/>
    </source>
</evidence>
<name>A0A6G0X288_9STRA</name>
<gene>
    <name evidence="9" type="ORF">Ae201684_009181</name>
</gene>
<evidence type="ECO:0000256" key="5">
    <source>
        <dbReference type="ARBA" id="ARBA00023054"/>
    </source>
</evidence>
<dbReference type="Proteomes" id="UP000481153">
    <property type="component" value="Unassembled WGS sequence"/>
</dbReference>
<evidence type="ECO:0000313" key="10">
    <source>
        <dbReference type="Proteomes" id="UP000481153"/>
    </source>
</evidence>
<reference evidence="9 10" key="1">
    <citation type="submission" date="2019-07" db="EMBL/GenBank/DDBJ databases">
        <title>Genomics analysis of Aphanomyces spp. identifies a new class of oomycete effector associated with host adaptation.</title>
        <authorList>
            <person name="Gaulin E."/>
        </authorList>
    </citation>
    <scope>NUCLEOTIDE SEQUENCE [LARGE SCALE GENOMIC DNA]</scope>
    <source>
        <strain evidence="9 10">ATCC 201684</strain>
    </source>
</reference>
<keyword evidence="5 7" id="KW-0175">Coiled coil</keyword>
<organism evidence="9 10">
    <name type="scientific">Aphanomyces euteiches</name>
    <dbReference type="NCBI Taxonomy" id="100861"/>
    <lineage>
        <taxon>Eukaryota</taxon>
        <taxon>Sar</taxon>
        <taxon>Stramenopiles</taxon>
        <taxon>Oomycota</taxon>
        <taxon>Saprolegniomycetes</taxon>
        <taxon>Saprolegniales</taxon>
        <taxon>Verrucalvaceae</taxon>
        <taxon>Aphanomyces</taxon>
    </lineage>
</organism>
<keyword evidence="6" id="KW-0206">Cytoskeleton</keyword>
<dbReference type="PANTHER" id="PTHR40412:SF1">
    <property type="entry name" value="SF-ASSEMBLIN"/>
    <property type="match status" value="1"/>
</dbReference>
<dbReference type="VEuPathDB" id="FungiDB:AeMF1_017091"/>
<comment type="caution">
    <text evidence="9">The sequence shown here is derived from an EMBL/GenBank/DDBJ whole genome shotgun (WGS) entry which is preliminary data.</text>
</comment>
<accession>A0A6G0X288</accession>
<evidence type="ECO:0000256" key="1">
    <source>
        <dbReference type="ARBA" id="ARBA00004245"/>
    </source>
</evidence>
<feature type="region of interest" description="Disordered" evidence="8">
    <location>
        <begin position="1"/>
        <end position="30"/>
    </location>
</feature>
<keyword evidence="3" id="KW-0963">Cytoplasm</keyword>
<evidence type="ECO:0000256" key="4">
    <source>
        <dbReference type="ARBA" id="ARBA00022701"/>
    </source>
</evidence>
<dbReference type="EMBL" id="VJMJ01000118">
    <property type="protein sequence ID" value="KAF0734008.1"/>
    <property type="molecule type" value="Genomic_DNA"/>
</dbReference>
<feature type="coiled-coil region" evidence="7">
    <location>
        <begin position="55"/>
        <end position="82"/>
    </location>
</feature>
<feature type="compositionally biased region" description="Basic and acidic residues" evidence="8">
    <location>
        <begin position="1"/>
        <end position="15"/>
    </location>
</feature>
<dbReference type="InterPro" id="IPR008374">
    <property type="entry name" value="SF_assemblin/giardin_b"/>
</dbReference>
<dbReference type="PRINTS" id="PR01799">
    <property type="entry name" value="SFASSEMBLIN"/>
</dbReference>
<evidence type="ECO:0000256" key="7">
    <source>
        <dbReference type="SAM" id="Coils"/>
    </source>
</evidence>
<evidence type="ECO:0000256" key="8">
    <source>
        <dbReference type="SAM" id="MobiDB-lite"/>
    </source>
</evidence>
<evidence type="ECO:0000256" key="6">
    <source>
        <dbReference type="ARBA" id="ARBA00023212"/>
    </source>
</evidence>
<dbReference type="Pfam" id="PF06705">
    <property type="entry name" value="SF-assemblin"/>
    <property type="match status" value="1"/>
</dbReference>
<evidence type="ECO:0000313" key="9">
    <source>
        <dbReference type="EMBL" id="KAF0734008.1"/>
    </source>
</evidence>
<proteinExistence type="inferred from homology"/>
<keyword evidence="4" id="KW-0493">Microtubule</keyword>
<dbReference type="AlphaFoldDB" id="A0A6G0X288"/>
<dbReference type="GO" id="GO:0005200">
    <property type="term" value="F:structural constituent of cytoskeleton"/>
    <property type="evidence" value="ECO:0007669"/>
    <property type="project" value="InterPro"/>
</dbReference>
<keyword evidence="10" id="KW-1185">Reference proteome</keyword>
<evidence type="ECO:0008006" key="11">
    <source>
        <dbReference type="Google" id="ProtNLM"/>
    </source>
</evidence>
<comment type="subcellular location">
    <subcellularLocation>
        <location evidence="1">Cytoplasm</location>
        <location evidence="1">Cytoskeleton</location>
    </subcellularLocation>
</comment>
<protein>
    <recommendedName>
        <fullName evidence="11">SF-assemblin</fullName>
    </recommendedName>
</protein>
<dbReference type="PANTHER" id="PTHR40412">
    <property type="entry name" value="SF-ASSEMBLIN"/>
    <property type="match status" value="1"/>
</dbReference>
<sequence length="276" mass="32210">MDKTSNDQPDGRPNQDDEPTPGSLATTQTKTKLDKMMNAFASFDDNMRIGTRQRRERDEHRLAEMRAEMTRLEKALNAEIKRRFEMNKSLQAMCEDTVATMTNKFDALLADWMTKVDARLAALADKIQALETQFEYEKVHIPEVIEARTTELTSKLSNFMQAFEEERKRRLDREAEILKRLSDHEQLVADQFSKERRDREVKSTELKESLDTYTKTRLRGDNKFQLVAQQEIVNIQNLLVQESQTREREDDEIIDALNRYTAKLQDSLKLINSTDA</sequence>